<dbReference type="PANTHER" id="PTHR30283:SF4">
    <property type="entry name" value="PEROXIDE STRESS RESISTANCE PROTEIN YAAA"/>
    <property type="match status" value="1"/>
</dbReference>
<keyword evidence="3" id="KW-1185">Reference proteome</keyword>
<dbReference type="PANTHER" id="PTHR30283">
    <property type="entry name" value="PEROXIDE STRESS RESPONSE PROTEIN YAAA"/>
    <property type="match status" value="1"/>
</dbReference>
<evidence type="ECO:0000313" key="3">
    <source>
        <dbReference type="Proteomes" id="UP000186341"/>
    </source>
</evidence>
<sequence length="253" mass="29311">MKIILSPAKKMKPASDHGFECTHPRFESQALQLYGRLLDMNKEELKSLYRVSDRLLNEIIDEMTIRKNQSDHHGEVFPALLSYSGIAFRSMAPDVFSDEAWDYVNSHLWILSGLFGVLSPLDGIWPYRLEMGSKLNPSLYKYWAPYTDQMFIDEGPILNLASKEYSDLLPEEADVISFTFLDEDETGKRTQPAVYSKIARGTMVRYLAENQIEDLELIKNFDELNYRYDPAVSDDHHFVFVRPKQDPKNKTQN</sequence>
<dbReference type="RefSeq" id="WP_075819736.1">
    <property type="nucleotide sequence ID" value="NZ_CAOUMU010000012.1"/>
</dbReference>
<dbReference type="HAMAP" id="MF_00652">
    <property type="entry name" value="UPF0246"/>
    <property type="match status" value="1"/>
</dbReference>
<evidence type="ECO:0000313" key="2">
    <source>
        <dbReference type="EMBL" id="OLU39065.1"/>
    </source>
</evidence>
<comment type="caution">
    <text evidence="2">The sequence shown here is derived from an EMBL/GenBank/DDBJ whole genome shotgun (WGS) entry which is preliminary data.</text>
</comment>
<organism evidence="2 3">
    <name type="scientific">Ileibacterium valens</name>
    <dbReference type="NCBI Taxonomy" id="1862668"/>
    <lineage>
        <taxon>Bacteria</taxon>
        <taxon>Bacillati</taxon>
        <taxon>Bacillota</taxon>
        <taxon>Erysipelotrichia</taxon>
        <taxon>Erysipelotrichales</taxon>
        <taxon>Erysipelotrichaceae</taxon>
        <taxon>Ileibacterium</taxon>
    </lineage>
</organism>
<protein>
    <recommendedName>
        <fullName evidence="1">UPF0246 protein BO222_07235</fullName>
    </recommendedName>
</protein>
<dbReference type="AlphaFoldDB" id="A0A1U7NFH5"/>
<dbReference type="InterPro" id="IPR005583">
    <property type="entry name" value="YaaA"/>
</dbReference>
<evidence type="ECO:0000256" key="1">
    <source>
        <dbReference type="HAMAP-Rule" id="MF_00652"/>
    </source>
</evidence>
<dbReference type="GeneID" id="82202979"/>
<dbReference type="Proteomes" id="UP000186341">
    <property type="component" value="Unassembled WGS sequence"/>
</dbReference>
<dbReference type="Pfam" id="PF03883">
    <property type="entry name" value="H2O2_YaaD"/>
    <property type="match status" value="1"/>
</dbReference>
<accession>A0A1U7NFH5</accession>
<dbReference type="OrthoDB" id="9777133at2"/>
<reference evidence="2 3" key="1">
    <citation type="submission" date="2016-11" db="EMBL/GenBank/DDBJ databases">
        <title>Description of two novel members of the family Erysipelotrichaceae: Ileibacterium lipovorans gen. nov., sp. nov. and Dubosiella newyorkensis, gen. nov., sp. nov.</title>
        <authorList>
            <person name="Cox L.M."/>
            <person name="Sohn J."/>
            <person name="Tyrrell K.L."/>
            <person name="Citron D.M."/>
            <person name="Lawson P.A."/>
            <person name="Patel N.B."/>
            <person name="Iizumi T."/>
            <person name="Perez-Perez G.I."/>
            <person name="Goldstein E.J."/>
            <person name="Blaser M.J."/>
        </authorList>
    </citation>
    <scope>NUCLEOTIDE SEQUENCE [LARGE SCALE GENOMIC DNA]</scope>
    <source>
        <strain evidence="2 3">NYU-BL-A3</strain>
    </source>
</reference>
<name>A0A1U7NFH5_9FIRM</name>
<dbReference type="GO" id="GO:0005829">
    <property type="term" value="C:cytosol"/>
    <property type="evidence" value="ECO:0007669"/>
    <property type="project" value="TreeGrafter"/>
</dbReference>
<comment type="similarity">
    <text evidence="1">Belongs to the UPF0246 family.</text>
</comment>
<dbReference type="EMBL" id="MPJW01000142">
    <property type="protein sequence ID" value="OLU39065.1"/>
    <property type="molecule type" value="Genomic_DNA"/>
</dbReference>
<dbReference type="GO" id="GO:0033194">
    <property type="term" value="P:response to hydroperoxide"/>
    <property type="evidence" value="ECO:0007669"/>
    <property type="project" value="TreeGrafter"/>
</dbReference>
<proteinExistence type="inferred from homology"/>
<gene>
    <name evidence="2" type="ORF">BO222_07235</name>
</gene>